<evidence type="ECO:0000313" key="2">
    <source>
        <dbReference type="Proteomes" id="UP000441772"/>
    </source>
</evidence>
<sequence>MEDKEKVHGPPAAYCRPAGRRMPDCMGARHSVDRKGISVDAVTCLHV</sequence>
<dbReference type="EMBL" id="WBVT01000006">
    <property type="protein sequence ID" value="KAB7790882.1"/>
    <property type="molecule type" value="Genomic_DNA"/>
</dbReference>
<dbReference type="AlphaFoldDB" id="A0A6I1GJI6"/>
<evidence type="ECO:0000313" key="1">
    <source>
        <dbReference type="EMBL" id="KAB7790882.1"/>
    </source>
</evidence>
<accession>A0A6I1GJI6</accession>
<organism evidence="1 2">
    <name type="scientific">Bifidobacterium leontopitheci</name>
    <dbReference type="NCBI Taxonomy" id="2650774"/>
    <lineage>
        <taxon>Bacteria</taxon>
        <taxon>Bacillati</taxon>
        <taxon>Actinomycetota</taxon>
        <taxon>Actinomycetes</taxon>
        <taxon>Bifidobacteriales</taxon>
        <taxon>Bifidobacteriaceae</taxon>
        <taxon>Bifidobacterium</taxon>
    </lineage>
</organism>
<keyword evidence="2" id="KW-1185">Reference proteome</keyword>
<name>A0A6I1GJI6_9BIFI</name>
<gene>
    <name evidence="1" type="ORF">F7D09_0617</name>
</gene>
<protein>
    <submittedName>
        <fullName evidence="1">Uncharacterized protein</fullName>
    </submittedName>
</protein>
<dbReference type="Proteomes" id="UP000441772">
    <property type="component" value="Unassembled WGS sequence"/>
</dbReference>
<comment type="caution">
    <text evidence="1">The sequence shown here is derived from an EMBL/GenBank/DDBJ whole genome shotgun (WGS) entry which is preliminary data.</text>
</comment>
<proteinExistence type="predicted"/>
<reference evidence="1 2" key="1">
    <citation type="submission" date="2019-09" db="EMBL/GenBank/DDBJ databases">
        <title>Characterization of the phylogenetic diversity of two novel species belonging to the genus Bifidobacterium: Bifidobacterium cebidarum sp. nov. and Bifidobacterium leontopitheci sp. nov.</title>
        <authorList>
            <person name="Lugli G.A."/>
            <person name="Duranti S."/>
            <person name="Milani C."/>
            <person name="Turroni F."/>
            <person name="Ventura M."/>
        </authorList>
    </citation>
    <scope>NUCLEOTIDE SEQUENCE [LARGE SCALE GENOMIC DNA]</scope>
    <source>
        <strain evidence="1 2">LMG 31471</strain>
    </source>
</reference>